<evidence type="ECO:0000313" key="3">
    <source>
        <dbReference type="Proteomes" id="UP001215598"/>
    </source>
</evidence>
<dbReference type="EMBL" id="JARKIB010000168">
    <property type="protein sequence ID" value="KAJ7729053.1"/>
    <property type="molecule type" value="Genomic_DNA"/>
</dbReference>
<accession>A0AAD7HV61</accession>
<dbReference type="Proteomes" id="UP001215598">
    <property type="component" value="Unassembled WGS sequence"/>
</dbReference>
<organism evidence="2 3">
    <name type="scientific">Mycena metata</name>
    <dbReference type="NCBI Taxonomy" id="1033252"/>
    <lineage>
        <taxon>Eukaryota</taxon>
        <taxon>Fungi</taxon>
        <taxon>Dikarya</taxon>
        <taxon>Basidiomycota</taxon>
        <taxon>Agaricomycotina</taxon>
        <taxon>Agaricomycetes</taxon>
        <taxon>Agaricomycetidae</taxon>
        <taxon>Agaricales</taxon>
        <taxon>Marasmiineae</taxon>
        <taxon>Mycenaceae</taxon>
        <taxon>Mycena</taxon>
    </lineage>
</organism>
<sequence>MRSVSWTSRLLSRTPRPPRVPPASLHTLSSLSSPFLPTLPSLPAATGCCWSRMGESYAPEAVLPNQAGGHATRIPARSCCTLLPLAPASIVIAPATRAKCGCPSPGAHPCAPSASRPRTRRSCAAAVSSRRGLACVDVDAPIAGATQNRSARTPSCSRRGGGG</sequence>
<evidence type="ECO:0000313" key="2">
    <source>
        <dbReference type="EMBL" id="KAJ7729053.1"/>
    </source>
</evidence>
<reference evidence="2" key="1">
    <citation type="submission" date="2023-03" db="EMBL/GenBank/DDBJ databases">
        <title>Massive genome expansion in bonnet fungi (Mycena s.s.) driven by repeated elements and novel gene families across ecological guilds.</title>
        <authorList>
            <consortium name="Lawrence Berkeley National Laboratory"/>
            <person name="Harder C.B."/>
            <person name="Miyauchi S."/>
            <person name="Viragh M."/>
            <person name="Kuo A."/>
            <person name="Thoen E."/>
            <person name="Andreopoulos B."/>
            <person name="Lu D."/>
            <person name="Skrede I."/>
            <person name="Drula E."/>
            <person name="Henrissat B."/>
            <person name="Morin E."/>
            <person name="Kohler A."/>
            <person name="Barry K."/>
            <person name="LaButti K."/>
            <person name="Morin E."/>
            <person name="Salamov A."/>
            <person name="Lipzen A."/>
            <person name="Mereny Z."/>
            <person name="Hegedus B."/>
            <person name="Baldrian P."/>
            <person name="Stursova M."/>
            <person name="Weitz H."/>
            <person name="Taylor A."/>
            <person name="Grigoriev I.V."/>
            <person name="Nagy L.G."/>
            <person name="Martin F."/>
            <person name="Kauserud H."/>
        </authorList>
    </citation>
    <scope>NUCLEOTIDE SEQUENCE</scope>
    <source>
        <strain evidence="2">CBHHK182m</strain>
    </source>
</reference>
<name>A0AAD7HV61_9AGAR</name>
<keyword evidence="3" id="KW-1185">Reference proteome</keyword>
<proteinExistence type="predicted"/>
<gene>
    <name evidence="2" type="ORF">B0H16DRAFT_1587763</name>
</gene>
<dbReference type="AlphaFoldDB" id="A0AAD7HV61"/>
<evidence type="ECO:0000256" key="1">
    <source>
        <dbReference type="SAM" id="MobiDB-lite"/>
    </source>
</evidence>
<feature type="region of interest" description="Disordered" evidence="1">
    <location>
        <begin position="1"/>
        <end position="23"/>
    </location>
</feature>
<comment type="caution">
    <text evidence="2">The sequence shown here is derived from an EMBL/GenBank/DDBJ whole genome shotgun (WGS) entry which is preliminary data.</text>
</comment>
<protein>
    <submittedName>
        <fullName evidence="2">Uncharacterized protein</fullName>
    </submittedName>
</protein>